<name>A0A117EH13_STRSC</name>
<reference evidence="2" key="1">
    <citation type="submission" date="2015-11" db="EMBL/GenBank/DDBJ databases">
        <authorList>
            <consortium name="Cross-ministerial Strategic Innovation Promotion Program (SIP) consortium"/>
            <person name="Tomihama T."/>
            <person name="Ikenaga M."/>
            <person name="Sakai M."/>
            <person name="Okubo T."/>
            <person name="Ikeda S."/>
        </authorList>
    </citation>
    <scope>NUCLEOTIDE SEQUENCE [LARGE SCALE GENOMIC DNA]</scope>
    <source>
        <strain evidence="2">S58</strain>
    </source>
</reference>
<reference evidence="2" key="3">
    <citation type="submission" date="2016-02" db="EMBL/GenBank/DDBJ databases">
        <title>Draft genome of pathogenic Streptomyces sp. in Japan.</title>
        <authorList>
            <person name="Tomihama T."/>
            <person name="Ikenaga M."/>
            <person name="Sakai M."/>
            <person name="Okubo T."/>
            <person name="Ikeda S."/>
        </authorList>
    </citation>
    <scope>NUCLEOTIDE SEQUENCE [LARGE SCALE GENOMIC DNA]</scope>
    <source>
        <strain evidence="2">S58</strain>
    </source>
</reference>
<protein>
    <submittedName>
        <fullName evidence="1">Uncharacterized protein</fullName>
    </submittedName>
</protein>
<dbReference type="EMBL" id="BCMM01000075">
    <property type="protein sequence ID" value="GAQ68032.1"/>
    <property type="molecule type" value="Genomic_DNA"/>
</dbReference>
<proteinExistence type="predicted"/>
<gene>
    <name evidence="1" type="ORF">SsS58_08491</name>
</gene>
<comment type="caution">
    <text evidence="1">The sequence shown here is derived from an EMBL/GenBank/DDBJ whole genome shotgun (WGS) entry which is preliminary data.</text>
</comment>
<organism evidence="1 2">
    <name type="scientific">Streptomyces scabiei</name>
    <dbReference type="NCBI Taxonomy" id="1930"/>
    <lineage>
        <taxon>Bacteria</taxon>
        <taxon>Bacillati</taxon>
        <taxon>Actinomycetota</taxon>
        <taxon>Actinomycetes</taxon>
        <taxon>Kitasatosporales</taxon>
        <taxon>Streptomycetaceae</taxon>
        <taxon>Streptomyces</taxon>
    </lineage>
</organism>
<evidence type="ECO:0000313" key="1">
    <source>
        <dbReference type="EMBL" id="GAQ68032.1"/>
    </source>
</evidence>
<accession>A0A117EH13</accession>
<dbReference type="AlphaFoldDB" id="A0A117EH13"/>
<dbReference type="Proteomes" id="UP000067448">
    <property type="component" value="Unassembled WGS sequence"/>
</dbReference>
<reference evidence="1 2" key="2">
    <citation type="journal article" date="2016" name="Genome Announc.">
        <title>Draft Genome Sequences of Streptomyces scabiei S58, Streptomyces turgidiscabies T45, and Streptomyces acidiscabies a10, the Pathogens of Potato Common Scab, Isolated in Japan.</title>
        <authorList>
            <person name="Tomihama T."/>
            <person name="Nishi Y."/>
            <person name="Sakai M."/>
            <person name="Ikenaga M."/>
            <person name="Okubo T."/>
            <person name="Ikeda S."/>
        </authorList>
    </citation>
    <scope>NUCLEOTIDE SEQUENCE [LARGE SCALE GENOMIC DNA]</scope>
    <source>
        <strain evidence="1 2">S58</strain>
    </source>
</reference>
<sequence length="69" mass="7427">MEALSPRSDRAYTSLAYASDAAIRAVTTGTEAAPTRMTFHIPMNACFMDWPLRSTAMRIAAISSEATAT</sequence>
<evidence type="ECO:0000313" key="2">
    <source>
        <dbReference type="Proteomes" id="UP000067448"/>
    </source>
</evidence>